<dbReference type="NCBIfam" id="TIGR04056">
    <property type="entry name" value="OMP_RagA_SusC"/>
    <property type="match status" value="1"/>
</dbReference>
<dbReference type="OrthoDB" id="609136at2"/>
<dbReference type="GO" id="GO:0009279">
    <property type="term" value="C:cell outer membrane"/>
    <property type="evidence" value="ECO:0007669"/>
    <property type="project" value="UniProtKB-SubCell"/>
</dbReference>
<dbReference type="InterPro" id="IPR023996">
    <property type="entry name" value="TonB-dep_OMP_SusC/RagA"/>
</dbReference>
<evidence type="ECO:0000259" key="9">
    <source>
        <dbReference type="Pfam" id="PF07715"/>
    </source>
</evidence>
<keyword evidence="4 7" id="KW-0812">Transmembrane</keyword>
<dbReference type="Pfam" id="PF07715">
    <property type="entry name" value="Plug"/>
    <property type="match status" value="1"/>
</dbReference>
<dbReference type="STRING" id="573321.SAMN04488505_109103"/>
<dbReference type="Gene3D" id="2.40.170.20">
    <property type="entry name" value="TonB-dependent receptor, beta-barrel domain"/>
    <property type="match status" value="1"/>
</dbReference>
<keyword evidence="6 7" id="KW-0998">Cell outer membrane</keyword>
<dbReference type="AlphaFoldDB" id="A0A1H8F3X0"/>
<accession>A0A1H8F3X0</accession>
<gene>
    <name evidence="10" type="ORF">SAMN04488505_109103</name>
</gene>
<organism evidence="10 11">
    <name type="scientific">Chitinophaga rupis</name>
    <dbReference type="NCBI Taxonomy" id="573321"/>
    <lineage>
        <taxon>Bacteria</taxon>
        <taxon>Pseudomonadati</taxon>
        <taxon>Bacteroidota</taxon>
        <taxon>Chitinophagia</taxon>
        <taxon>Chitinophagales</taxon>
        <taxon>Chitinophagaceae</taxon>
        <taxon>Chitinophaga</taxon>
    </lineage>
</organism>
<keyword evidence="8" id="KW-1133">Transmembrane helix</keyword>
<dbReference type="EMBL" id="FOBB01000009">
    <property type="protein sequence ID" value="SEN26453.1"/>
    <property type="molecule type" value="Genomic_DNA"/>
</dbReference>
<keyword evidence="3 7" id="KW-1134">Transmembrane beta strand</keyword>
<evidence type="ECO:0000256" key="6">
    <source>
        <dbReference type="ARBA" id="ARBA00023237"/>
    </source>
</evidence>
<sequence>MHKHLKTNTCLTKRMKRTSLNLMIGMLLSGITYANAVYSQGILSKKISLQADDMSLKLVLNQIRSKAAVKFVYSSSQIALDRKVTAKADEEELGKVLNRVLGKDIGYVVSNEGFIILKDNHDGASVKHFAANDMAALRPAADTIIKGKILGETGEPFPGATIVEKGSSNGVASGVDGSFTLKVKQGATLVISAIGYSVTEIPASASETIKLQSAVKQLHDIVVTAAGIARQKTSLGYSVSTVTSEKLAQKSEPDPIRALTGKVAGVNIQSSGGVAGGGTNITIRGNSSLNGNNQPLFVVDGVPFDNSSFANVGGASVGGVGVTNRAFDLDPNNIQSMTVLKGAAAAALYGSRAANGAIIITTKAGKKKSRKGLEITYNTSYSVEQVAGLPEYQTRYGQGTNNDYRHGVYASWGQPFPGVKSMLPTRTTIPHQLTRQFSSAVFPEIYEADGVTPKQVPYKSYADQNVKNFFRDGSVYENAITISSGSEKGNFNAGFSHTMNNGIVPNNEINRTSMNVGGNIRLDNKFYASGSINYVITRQKTPPVGGLTGSIMSTLMYVPTSYDLTNYPYENPIDGSNVYDYTGVDNPYWSVKHSLSTSAVDRYYGNLVLGFDPLPWLNVQNTIGFNAYTDRRISTRGKGSSSYPNGSITSDNIYRQELDNTLLLTVTRPLSADLSLRAIVGNNVNQRLTDRKAFYGDNIIVADLIDMNNTSSITPIQLNNNRNILKQRYYAFFTDITLDYKNFASLNLVGRNDVSSTLPANNRSYFYGGVNGSLVFTEAFHMDKEILNFGKVRAGYTRVGNEASPYQTQSFYQINPILGASTTPANVGLPFTPAGGAVYNVVTQANLLTNANLKPEFITELELGTELQFFNNRIGIDFTYYNKRSTSQIFEVTAAPSSGYTTQILNLGEATNKGIEVGLNLSPIQTSGGFNWDIGANFTRNRNIIKDLGGYERFSYGGTNGTSSVHIVGQPYGLIQGTGYARDSDGDILIDPNTGKPLQSGALLPIGNPNPDFILGITNTFRYKNLSLNVLFDWKQGGQIYSNTIGQMMSRGVTRDTEDREFQIVSPGVLGDINTLTALHDATGKKIPNNVAMSYEDHFFSGGMGPGGVNEGSIFDATVFRLREVSLAYDLPKSLLGRTPFGSASISLTGRNLWYNAPNFPKYSNFDPEVSSLGVGNSQGYDNLAVPTTRRFGVNLRCSF</sequence>
<dbReference type="InterPro" id="IPR037066">
    <property type="entry name" value="Plug_dom_sf"/>
</dbReference>
<reference evidence="10 11" key="1">
    <citation type="submission" date="2016-10" db="EMBL/GenBank/DDBJ databases">
        <authorList>
            <person name="de Groot N.N."/>
        </authorList>
    </citation>
    <scope>NUCLEOTIDE SEQUENCE [LARGE SCALE GENOMIC DNA]</scope>
    <source>
        <strain evidence="10 11">DSM 21039</strain>
    </source>
</reference>
<name>A0A1H8F3X0_9BACT</name>
<evidence type="ECO:0000256" key="7">
    <source>
        <dbReference type="PROSITE-ProRule" id="PRU01360"/>
    </source>
</evidence>
<evidence type="ECO:0000256" key="2">
    <source>
        <dbReference type="ARBA" id="ARBA00022448"/>
    </source>
</evidence>
<evidence type="ECO:0000313" key="11">
    <source>
        <dbReference type="Proteomes" id="UP000198984"/>
    </source>
</evidence>
<comment type="similarity">
    <text evidence="7">Belongs to the TonB-dependent receptor family.</text>
</comment>
<keyword evidence="2 7" id="KW-0813">Transport</keyword>
<protein>
    <submittedName>
        <fullName evidence="10">TonB-linked outer membrane protein, SusC/RagA family</fullName>
    </submittedName>
</protein>
<dbReference type="NCBIfam" id="TIGR04057">
    <property type="entry name" value="SusC_RagA_signa"/>
    <property type="match status" value="1"/>
</dbReference>
<dbReference type="InterPro" id="IPR012910">
    <property type="entry name" value="Plug_dom"/>
</dbReference>
<dbReference type="InterPro" id="IPR036942">
    <property type="entry name" value="Beta-barrel_TonB_sf"/>
</dbReference>
<proteinExistence type="inferred from homology"/>
<keyword evidence="5 7" id="KW-0472">Membrane</keyword>
<feature type="domain" description="TonB-dependent receptor plug" evidence="9">
    <location>
        <begin position="234"/>
        <end position="357"/>
    </location>
</feature>
<dbReference type="InterPro" id="IPR023997">
    <property type="entry name" value="TonB-dep_OMP_SusC/RagA_CS"/>
</dbReference>
<evidence type="ECO:0000313" key="10">
    <source>
        <dbReference type="EMBL" id="SEN26453.1"/>
    </source>
</evidence>
<dbReference type="RefSeq" id="WP_089919199.1">
    <property type="nucleotide sequence ID" value="NZ_FOBB01000009.1"/>
</dbReference>
<dbReference type="Proteomes" id="UP000198984">
    <property type="component" value="Unassembled WGS sequence"/>
</dbReference>
<dbReference type="SUPFAM" id="SSF56935">
    <property type="entry name" value="Porins"/>
    <property type="match status" value="1"/>
</dbReference>
<keyword evidence="11" id="KW-1185">Reference proteome</keyword>
<evidence type="ECO:0000256" key="8">
    <source>
        <dbReference type="SAM" id="Phobius"/>
    </source>
</evidence>
<comment type="subcellular location">
    <subcellularLocation>
        <location evidence="1 7">Cell outer membrane</location>
        <topology evidence="1 7">Multi-pass membrane protein</topology>
    </subcellularLocation>
</comment>
<dbReference type="SUPFAM" id="SSF49464">
    <property type="entry name" value="Carboxypeptidase regulatory domain-like"/>
    <property type="match status" value="1"/>
</dbReference>
<evidence type="ECO:0000256" key="4">
    <source>
        <dbReference type="ARBA" id="ARBA00022692"/>
    </source>
</evidence>
<evidence type="ECO:0000256" key="5">
    <source>
        <dbReference type="ARBA" id="ARBA00023136"/>
    </source>
</evidence>
<dbReference type="InterPro" id="IPR008969">
    <property type="entry name" value="CarboxyPept-like_regulatory"/>
</dbReference>
<dbReference type="PROSITE" id="PS52016">
    <property type="entry name" value="TONB_DEPENDENT_REC_3"/>
    <property type="match status" value="1"/>
</dbReference>
<evidence type="ECO:0000256" key="3">
    <source>
        <dbReference type="ARBA" id="ARBA00022452"/>
    </source>
</evidence>
<dbReference type="Gene3D" id="2.170.130.10">
    <property type="entry name" value="TonB-dependent receptor, plug domain"/>
    <property type="match status" value="1"/>
</dbReference>
<dbReference type="InterPro" id="IPR039426">
    <property type="entry name" value="TonB-dep_rcpt-like"/>
</dbReference>
<dbReference type="Pfam" id="PF13715">
    <property type="entry name" value="CarbopepD_reg_2"/>
    <property type="match status" value="1"/>
</dbReference>
<evidence type="ECO:0000256" key="1">
    <source>
        <dbReference type="ARBA" id="ARBA00004571"/>
    </source>
</evidence>
<feature type="transmembrane region" description="Helical" evidence="8">
    <location>
        <begin position="20"/>
        <end position="38"/>
    </location>
</feature>